<evidence type="ECO:0000256" key="1">
    <source>
        <dbReference type="SAM" id="SignalP"/>
    </source>
</evidence>
<evidence type="ECO:0000313" key="2">
    <source>
        <dbReference type="EMBL" id="OFI33546.1"/>
    </source>
</evidence>
<dbReference type="OrthoDB" id="6708408at2"/>
<dbReference type="Proteomes" id="UP000176037">
    <property type="component" value="Unassembled WGS sequence"/>
</dbReference>
<keyword evidence="3" id="KW-1185">Reference proteome</keyword>
<dbReference type="RefSeq" id="WP_070177922.1">
    <property type="nucleotide sequence ID" value="NZ_BMJR01000002.1"/>
</dbReference>
<gene>
    <name evidence="2" type="ORF">BFC17_04625</name>
</gene>
<feature type="signal peptide" evidence="1">
    <location>
        <begin position="1"/>
        <end position="21"/>
    </location>
</feature>
<dbReference type="EMBL" id="MJIC01000015">
    <property type="protein sequence ID" value="OFI33546.1"/>
    <property type="molecule type" value="Genomic_DNA"/>
</dbReference>
<dbReference type="NCBIfam" id="TIGR04219">
    <property type="entry name" value="OMP_w_GlyGly"/>
    <property type="match status" value="1"/>
</dbReference>
<dbReference type="AlphaFoldDB" id="A0A1E8FCR5"/>
<accession>A0A1E8FCR5</accession>
<evidence type="ECO:0000313" key="3">
    <source>
        <dbReference type="Proteomes" id="UP000176037"/>
    </source>
</evidence>
<feature type="chain" id="PRO_5009214013" description="TIGR04219 family outer membrane beta-barrel protein" evidence="1">
    <location>
        <begin position="22"/>
        <end position="252"/>
    </location>
</feature>
<keyword evidence="1" id="KW-0732">Signal</keyword>
<protein>
    <recommendedName>
        <fullName evidence="4">TIGR04219 family outer membrane beta-barrel protein</fullName>
    </recommendedName>
</protein>
<name>A0A1E8FCR5_9ALTE</name>
<evidence type="ECO:0008006" key="4">
    <source>
        <dbReference type="Google" id="ProtNLM"/>
    </source>
</evidence>
<dbReference type="InterPro" id="IPR026387">
    <property type="entry name" value="OMP_w_GlyGly"/>
</dbReference>
<proteinExistence type="predicted"/>
<sequence>MKKRVIAAAIGALCIAPVTHADMLLGIYAGAQGWNTSTSGGFSESSAGTADFDFDSKTNGSVYVAFEHFVPLVPNVKVNYLQLDTDGVTDLSASFEFEGTVYEANTSLLTDASIDSADIILYYEIFDNDLVSFDIGINGKYIDGTFYVEDVDSGESGEASFKGIIPMAYSRVQVGLPFTGLGVYAEGSYLSFDSHEVRDIQAAITYSFVENLAIDMTLQVGYRDISVDIEDLDDIYADLGFDGVFAGLEIHF</sequence>
<dbReference type="STRING" id="1856405.BFC17_04625"/>
<comment type="caution">
    <text evidence="2">The sequence shown here is derived from an EMBL/GenBank/DDBJ whole genome shotgun (WGS) entry which is preliminary data.</text>
</comment>
<organism evidence="2 3">
    <name type="scientific">Alteromonas lipolytica</name>
    <dbReference type="NCBI Taxonomy" id="1856405"/>
    <lineage>
        <taxon>Bacteria</taxon>
        <taxon>Pseudomonadati</taxon>
        <taxon>Pseudomonadota</taxon>
        <taxon>Gammaproteobacteria</taxon>
        <taxon>Alteromonadales</taxon>
        <taxon>Alteromonadaceae</taxon>
        <taxon>Alteromonas/Salinimonas group</taxon>
        <taxon>Alteromonas</taxon>
    </lineage>
</organism>
<reference evidence="2 3" key="1">
    <citation type="submission" date="2016-09" db="EMBL/GenBank/DDBJ databases">
        <title>Alteromonas lipolytica, a new species isolated from sea water.</title>
        <authorList>
            <person name="Wu Y.-H."/>
            <person name="Cheng H."/>
            <person name="Xu X.-W."/>
        </authorList>
    </citation>
    <scope>NUCLEOTIDE SEQUENCE [LARGE SCALE GENOMIC DNA]</scope>
    <source>
        <strain evidence="2 3">JW12</strain>
    </source>
</reference>